<gene>
    <name evidence="8" type="ORF">PHYPO_G00002340</name>
</gene>
<proteinExistence type="predicted"/>
<dbReference type="OrthoDB" id="8920197at2759"/>
<feature type="transmembrane region" description="Helical" evidence="5">
    <location>
        <begin position="226"/>
        <end position="246"/>
    </location>
</feature>
<evidence type="ECO:0000256" key="3">
    <source>
        <dbReference type="ARBA" id="ARBA00023136"/>
    </source>
</evidence>
<reference evidence="8 9" key="1">
    <citation type="submission" date="2019-06" db="EMBL/GenBank/DDBJ databases">
        <title>A chromosome-scale genome assembly of the striped catfish, Pangasianodon hypophthalmus.</title>
        <authorList>
            <person name="Wen M."/>
            <person name="Zahm M."/>
            <person name="Roques C."/>
            <person name="Cabau C."/>
            <person name="Klopp C."/>
            <person name="Donnadieu C."/>
            <person name="Jouanno E."/>
            <person name="Avarre J.-C."/>
            <person name="Campet M."/>
            <person name="Ha T.T.T."/>
            <person name="Dugue R."/>
            <person name="Lampietro C."/>
            <person name="Louis A."/>
            <person name="Herpin A."/>
            <person name="Echchiki A."/>
            <person name="Berthelot C."/>
            <person name="Parey E."/>
            <person name="Roest-Crollius H."/>
            <person name="Braasch I."/>
            <person name="Postlethwait J."/>
            <person name="Bobe J."/>
            <person name="Montfort J."/>
            <person name="Bouchez O."/>
            <person name="Begum T."/>
            <person name="Schartl M."/>
            <person name="Guiguen Y."/>
        </authorList>
    </citation>
    <scope>NUCLEOTIDE SEQUENCE [LARGE SCALE GENOMIC DNA]</scope>
    <source>
        <strain evidence="8 9">Indonesia</strain>
        <tissue evidence="8">Blood</tissue>
    </source>
</reference>
<evidence type="ECO:0000256" key="6">
    <source>
        <dbReference type="SAM" id="SignalP"/>
    </source>
</evidence>
<dbReference type="SMART" id="SM00409">
    <property type="entry name" value="IG"/>
    <property type="match status" value="2"/>
</dbReference>
<keyword evidence="5" id="KW-1133">Transmembrane helix</keyword>
<evidence type="ECO:0000313" key="8">
    <source>
        <dbReference type="EMBL" id="KAB5586495.1"/>
    </source>
</evidence>
<evidence type="ECO:0000256" key="5">
    <source>
        <dbReference type="SAM" id="Phobius"/>
    </source>
</evidence>
<comment type="caution">
    <text evidence="8">The sequence shown here is derived from an EMBL/GenBank/DDBJ whole genome shotgun (WGS) entry which is preliminary data.</text>
</comment>
<dbReference type="InterPro" id="IPR050671">
    <property type="entry name" value="CD300_family_receptors"/>
</dbReference>
<dbReference type="InterPro" id="IPR013783">
    <property type="entry name" value="Ig-like_fold"/>
</dbReference>
<accession>A0A5N5Q3V6</accession>
<dbReference type="EMBL" id="VFJC01000002">
    <property type="protein sequence ID" value="KAB5586495.1"/>
    <property type="molecule type" value="Genomic_DNA"/>
</dbReference>
<name>A0A5N5Q3V6_PANHP</name>
<comment type="subcellular location">
    <subcellularLocation>
        <location evidence="1">Membrane</location>
    </subcellularLocation>
</comment>
<dbReference type="AlphaFoldDB" id="A0A5N5Q3V6"/>
<keyword evidence="9" id="KW-1185">Reference proteome</keyword>
<dbReference type="InterPro" id="IPR013106">
    <property type="entry name" value="Ig_V-set"/>
</dbReference>
<organism evidence="8 9">
    <name type="scientific">Pangasianodon hypophthalmus</name>
    <name type="common">Striped catfish</name>
    <name type="synonym">Helicophagus hypophthalmus</name>
    <dbReference type="NCBI Taxonomy" id="310915"/>
    <lineage>
        <taxon>Eukaryota</taxon>
        <taxon>Metazoa</taxon>
        <taxon>Chordata</taxon>
        <taxon>Craniata</taxon>
        <taxon>Vertebrata</taxon>
        <taxon>Euteleostomi</taxon>
        <taxon>Actinopterygii</taxon>
        <taxon>Neopterygii</taxon>
        <taxon>Teleostei</taxon>
        <taxon>Ostariophysi</taxon>
        <taxon>Siluriformes</taxon>
        <taxon>Pangasiidae</taxon>
        <taxon>Pangasianodon</taxon>
    </lineage>
</organism>
<feature type="chain" id="PRO_5024323000" description="Immunoglobulin domain-containing protein" evidence="6">
    <location>
        <begin position="23"/>
        <end position="319"/>
    </location>
</feature>
<evidence type="ECO:0000256" key="1">
    <source>
        <dbReference type="ARBA" id="ARBA00004370"/>
    </source>
</evidence>
<feature type="region of interest" description="Disordered" evidence="4">
    <location>
        <begin position="294"/>
        <end position="319"/>
    </location>
</feature>
<feature type="domain" description="Immunoglobulin" evidence="7">
    <location>
        <begin position="26"/>
        <end position="120"/>
    </location>
</feature>
<evidence type="ECO:0000256" key="4">
    <source>
        <dbReference type="SAM" id="MobiDB-lite"/>
    </source>
</evidence>
<dbReference type="InterPro" id="IPR003599">
    <property type="entry name" value="Ig_sub"/>
</dbReference>
<dbReference type="Gene3D" id="2.60.40.10">
    <property type="entry name" value="Immunoglobulins"/>
    <property type="match status" value="2"/>
</dbReference>
<keyword evidence="2 5" id="KW-0812">Transmembrane</keyword>
<keyword evidence="6" id="KW-0732">Signal</keyword>
<dbReference type="PANTHER" id="PTHR11860">
    <property type="entry name" value="POLYMERIC-IMMUNOGLOBULIN RECEPTOR"/>
    <property type="match status" value="1"/>
</dbReference>
<dbReference type="PANTHER" id="PTHR11860:SF87">
    <property type="entry name" value="CMRF35-LIKE MOLECULE 8"/>
    <property type="match status" value="1"/>
</dbReference>
<sequence>MMMTELFLLMLFITGKLSVTQAVFTVDNVPVQQGKSIVIPCLYNAEYINHPKYLCFGRTWAFCKDVMQTKHRMLSISDDQTQQIFTVTMKNVTTSDAGQYWCSVKTPGLDVKTSFQLKVKKATPELYVDDQMVTGYEGGHVVISCHHQTKKPIAWCKMTGTCVKTTGTMSGALVQLSSMDGGFTVTMSKLTMNNTGWYWCSAGDEQIPVHITVQRSTPNWESRSSFAWLIFLGSLLALACMALNVFRQQKQKCEMFSVSRRSESPYVSMKKPNIQQHEDKDFEAQDYEIMSSPVQSLEVQGKKAEGNESLKRDGGHITY</sequence>
<evidence type="ECO:0000256" key="2">
    <source>
        <dbReference type="ARBA" id="ARBA00022692"/>
    </source>
</evidence>
<dbReference type="InterPro" id="IPR036179">
    <property type="entry name" value="Ig-like_dom_sf"/>
</dbReference>
<dbReference type="GO" id="GO:0005886">
    <property type="term" value="C:plasma membrane"/>
    <property type="evidence" value="ECO:0007669"/>
    <property type="project" value="TreeGrafter"/>
</dbReference>
<evidence type="ECO:0000313" key="9">
    <source>
        <dbReference type="Proteomes" id="UP000327468"/>
    </source>
</evidence>
<keyword evidence="3 5" id="KW-0472">Membrane</keyword>
<feature type="compositionally biased region" description="Basic and acidic residues" evidence="4">
    <location>
        <begin position="300"/>
        <end position="319"/>
    </location>
</feature>
<feature type="domain" description="Immunoglobulin" evidence="7">
    <location>
        <begin position="130"/>
        <end position="214"/>
    </location>
</feature>
<evidence type="ECO:0000259" key="7">
    <source>
        <dbReference type="SMART" id="SM00409"/>
    </source>
</evidence>
<dbReference type="Proteomes" id="UP000327468">
    <property type="component" value="Chromosome 1"/>
</dbReference>
<protein>
    <recommendedName>
        <fullName evidence="7">Immunoglobulin domain-containing protein</fullName>
    </recommendedName>
</protein>
<dbReference type="GO" id="GO:0004888">
    <property type="term" value="F:transmembrane signaling receptor activity"/>
    <property type="evidence" value="ECO:0007669"/>
    <property type="project" value="TreeGrafter"/>
</dbReference>
<dbReference type="Pfam" id="PF07686">
    <property type="entry name" value="V-set"/>
    <property type="match status" value="1"/>
</dbReference>
<feature type="signal peptide" evidence="6">
    <location>
        <begin position="1"/>
        <end position="22"/>
    </location>
</feature>
<dbReference type="SUPFAM" id="SSF48726">
    <property type="entry name" value="Immunoglobulin"/>
    <property type="match status" value="2"/>
</dbReference>